<accession>A0A5B7YDG9</accession>
<keyword evidence="5 6" id="KW-0449">Lipoprotein</keyword>
<proteinExistence type="inferred from homology"/>
<reference evidence="7 8" key="1">
    <citation type="submission" date="2019-04" db="EMBL/GenBank/DDBJ databases">
        <title>Salinimonas iocasae sp. nov., a halophilic bacterium isolated from the outer tube casing of tubeworms in Okinawa Trough.</title>
        <authorList>
            <person name="Zhang H."/>
            <person name="Wang H."/>
            <person name="Li C."/>
        </authorList>
    </citation>
    <scope>NUCLEOTIDE SEQUENCE [LARGE SCALE GENOMIC DNA]</scope>
    <source>
        <strain evidence="7 8">KX18D6</strain>
    </source>
</reference>
<evidence type="ECO:0000256" key="2">
    <source>
        <dbReference type="ARBA" id="ARBA00023136"/>
    </source>
</evidence>
<comment type="subcellular location">
    <subcellularLocation>
        <location evidence="6">Cell outer membrane</location>
        <topology evidence="6">Lipid-anchor</topology>
    </subcellularLocation>
</comment>
<dbReference type="Proteomes" id="UP000304912">
    <property type="component" value="Chromosome"/>
</dbReference>
<name>A0A5B7YDG9_9ALTE</name>
<sequence>MQLLRNTILIIATCLTVAGCGFHLRGSQTLPPDINAVTSTSVVAHSLLKRELDERLNVYEIPRKPFDTVTRSDMSDTVIIRLLPETIERRLLSVFSTGQVAEYELIYGVNYTVTFPGHDPINAYFEIMRDYQDDPDKVLAKSRELDLVVSEMRKEAADRIIRRLALQASEL</sequence>
<comment type="similarity">
    <text evidence="6">Belongs to the LptE lipoprotein family.</text>
</comment>
<keyword evidence="8" id="KW-1185">Reference proteome</keyword>
<dbReference type="Pfam" id="PF04390">
    <property type="entry name" value="LptE"/>
    <property type="match status" value="1"/>
</dbReference>
<dbReference type="PANTHER" id="PTHR38098">
    <property type="entry name" value="LPS-ASSEMBLY LIPOPROTEIN LPTE"/>
    <property type="match status" value="1"/>
</dbReference>
<evidence type="ECO:0000256" key="1">
    <source>
        <dbReference type="ARBA" id="ARBA00022729"/>
    </source>
</evidence>
<dbReference type="InterPro" id="IPR007485">
    <property type="entry name" value="LPS_assembly_LptE"/>
</dbReference>
<gene>
    <name evidence="6" type="primary">lptE</name>
    <name evidence="7" type="ORF">FBQ74_09090</name>
</gene>
<evidence type="ECO:0000256" key="4">
    <source>
        <dbReference type="ARBA" id="ARBA00023237"/>
    </source>
</evidence>
<dbReference type="KEGG" id="salk:FBQ74_09090"/>
<organism evidence="7 8">
    <name type="scientific">Salinimonas iocasae</name>
    <dbReference type="NCBI Taxonomy" id="2572577"/>
    <lineage>
        <taxon>Bacteria</taxon>
        <taxon>Pseudomonadati</taxon>
        <taxon>Pseudomonadota</taxon>
        <taxon>Gammaproteobacteria</taxon>
        <taxon>Alteromonadales</taxon>
        <taxon>Alteromonadaceae</taxon>
        <taxon>Alteromonas/Salinimonas group</taxon>
        <taxon>Salinimonas</taxon>
    </lineage>
</organism>
<comment type="function">
    <text evidence="6">Together with LptD, is involved in the assembly of lipopolysaccharide (LPS) at the surface of the outer membrane. Required for the proper assembly of LptD. Binds LPS and may serve as the LPS recognition site at the outer membrane.</text>
</comment>
<dbReference type="RefSeq" id="WP_139756382.1">
    <property type="nucleotide sequence ID" value="NZ_CP039852.1"/>
</dbReference>
<dbReference type="AlphaFoldDB" id="A0A5B7YDG9"/>
<dbReference type="PANTHER" id="PTHR38098:SF1">
    <property type="entry name" value="LPS-ASSEMBLY LIPOPROTEIN LPTE"/>
    <property type="match status" value="1"/>
</dbReference>
<dbReference type="GO" id="GO:0015920">
    <property type="term" value="P:lipopolysaccharide transport"/>
    <property type="evidence" value="ECO:0007669"/>
    <property type="project" value="TreeGrafter"/>
</dbReference>
<evidence type="ECO:0000313" key="8">
    <source>
        <dbReference type="Proteomes" id="UP000304912"/>
    </source>
</evidence>
<dbReference type="GO" id="GO:0043165">
    <property type="term" value="P:Gram-negative-bacterium-type cell outer membrane assembly"/>
    <property type="evidence" value="ECO:0007669"/>
    <property type="project" value="UniProtKB-UniRule"/>
</dbReference>
<keyword evidence="1 6" id="KW-0732">Signal</keyword>
<dbReference type="GO" id="GO:0009279">
    <property type="term" value="C:cell outer membrane"/>
    <property type="evidence" value="ECO:0007669"/>
    <property type="project" value="UniProtKB-SubCell"/>
</dbReference>
<protein>
    <recommendedName>
        <fullName evidence="6">LPS-assembly lipoprotein LptE</fullName>
    </recommendedName>
</protein>
<dbReference type="HAMAP" id="MF_01186">
    <property type="entry name" value="LPS_assembly_LptE"/>
    <property type="match status" value="1"/>
</dbReference>
<evidence type="ECO:0000256" key="6">
    <source>
        <dbReference type="HAMAP-Rule" id="MF_01186"/>
    </source>
</evidence>
<dbReference type="Gene3D" id="3.30.160.150">
    <property type="entry name" value="Lipoprotein like domain"/>
    <property type="match status" value="1"/>
</dbReference>
<evidence type="ECO:0000256" key="5">
    <source>
        <dbReference type="ARBA" id="ARBA00023288"/>
    </source>
</evidence>
<comment type="subunit">
    <text evidence="6">Component of the lipopolysaccharide transport and assembly complex. Interacts with LptD.</text>
</comment>
<dbReference type="PROSITE" id="PS51257">
    <property type="entry name" value="PROKAR_LIPOPROTEIN"/>
    <property type="match status" value="1"/>
</dbReference>
<dbReference type="GO" id="GO:1990351">
    <property type="term" value="C:transporter complex"/>
    <property type="evidence" value="ECO:0007669"/>
    <property type="project" value="TreeGrafter"/>
</dbReference>
<evidence type="ECO:0000313" key="7">
    <source>
        <dbReference type="EMBL" id="QCZ93638.1"/>
    </source>
</evidence>
<dbReference type="GO" id="GO:0001530">
    <property type="term" value="F:lipopolysaccharide binding"/>
    <property type="evidence" value="ECO:0007669"/>
    <property type="project" value="TreeGrafter"/>
</dbReference>
<dbReference type="OrthoDB" id="5801564at2"/>
<dbReference type="EMBL" id="CP039852">
    <property type="protein sequence ID" value="QCZ93638.1"/>
    <property type="molecule type" value="Genomic_DNA"/>
</dbReference>
<keyword evidence="2 6" id="KW-0472">Membrane</keyword>
<keyword evidence="4 6" id="KW-0998">Cell outer membrane</keyword>
<evidence type="ECO:0000256" key="3">
    <source>
        <dbReference type="ARBA" id="ARBA00023139"/>
    </source>
</evidence>
<keyword evidence="3 6" id="KW-0564">Palmitate</keyword>